<protein>
    <submittedName>
        <fullName evidence="1">Uncharacterized protein</fullName>
    </submittedName>
</protein>
<reference evidence="1 2" key="1">
    <citation type="submission" date="2018-04" db="EMBL/GenBank/DDBJ databases">
        <title>Massilia violaceinigra sp. nov., a novel purple-pigmented bacterium isolated from Tianshan glacier, Xinjiang, China.</title>
        <authorList>
            <person name="Wang H."/>
        </authorList>
    </citation>
    <scope>NUCLEOTIDE SEQUENCE [LARGE SCALE GENOMIC DNA]</scope>
    <source>
        <strain evidence="1 2">B448-2</strain>
    </source>
</reference>
<dbReference type="EMBL" id="PXWF02000281">
    <property type="protein sequence ID" value="PWF43406.1"/>
    <property type="molecule type" value="Genomic_DNA"/>
</dbReference>
<evidence type="ECO:0000313" key="2">
    <source>
        <dbReference type="Proteomes" id="UP000241421"/>
    </source>
</evidence>
<dbReference type="RefSeq" id="WP_106759336.1">
    <property type="nucleotide sequence ID" value="NZ_PXWF02000281.1"/>
</dbReference>
<keyword evidence="2" id="KW-1185">Reference proteome</keyword>
<dbReference type="OrthoDB" id="8702805at2"/>
<proteinExistence type="predicted"/>
<comment type="caution">
    <text evidence="1">The sequence shown here is derived from an EMBL/GenBank/DDBJ whole genome shotgun (WGS) entry which is preliminary data.</text>
</comment>
<organism evidence="1 2">
    <name type="scientific">Massilia glaciei</name>
    <dbReference type="NCBI Taxonomy" id="1524097"/>
    <lineage>
        <taxon>Bacteria</taxon>
        <taxon>Pseudomonadati</taxon>
        <taxon>Pseudomonadota</taxon>
        <taxon>Betaproteobacteria</taxon>
        <taxon>Burkholderiales</taxon>
        <taxon>Oxalobacteraceae</taxon>
        <taxon>Telluria group</taxon>
        <taxon>Massilia</taxon>
    </lineage>
</organism>
<sequence length="167" mass="18492">MPALIPTLLKVMAQVSRVCGFETASSFPPDHIHARTRWRGAYFDIASDRKPEQIERAMCEALANTPSLFELIENPTPRMQLTLVAAIESRMRRSSNMPDDLAVLLIKAYASPHTMEAIPGMRDAIEQGARDGDMQECIGVLLGFIRARPSFVDGDIIDSGAPLRLVR</sequence>
<gene>
    <name evidence="1" type="ORF">C7C56_021150</name>
</gene>
<dbReference type="Proteomes" id="UP000241421">
    <property type="component" value="Unassembled WGS sequence"/>
</dbReference>
<accession>A0A2U2HFV9</accession>
<evidence type="ECO:0000313" key="1">
    <source>
        <dbReference type="EMBL" id="PWF43406.1"/>
    </source>
</evidence>
<dbReference type="AlphaFoldDB" id="A0A2U2HFV9"/>
<name>A0A2U2HFV9_9BURK</name>